<dbReference type="SUPFAM" id="SSF56935">
    <property type="entry name" value="Porins"/>
    <property type="match status" value="1"/>
</dbReference>
<sequence length="486" mass="52452">MPDMRLTLACATALAVVLSASSARAQAISAEEAEALRAQIRTMKAQMEAMEARLNAAAPAAGAAPEAPAPAGTPPLAAAPAAPAAAKPAKNKDGSNKDGKSKDDTAIDWKGSPQFAQGDRLFKVKGRIQADANYVKAPKSLDDKGLGFSNEARRIRLGAEGALGAGFDYKLELELSDNAVDLVDTYVGYHTGPWQIRLGNQNSFQSLDELTGDTSGSVMERAAFTDAFNFERRLGLAFQYGKGPWLAQAGVFTDDIGALANDGDGVDGGDENNSYGLDGRLVFAPKLGDLQLHFGGSAHYRRLGRLADSETRYRQRPYVHSTNTRLIGTPVMNVSEEDHYGLEFAAIRGRWHAAAEYHMLTANRVDASTVTFRGAYAETGLFLTKGDHRGYKEGIFRVEKPARPLGEGGLGSLLLSLRYDWLDLNDKDIRGGTQNGYIAALVWEPIQNLRFNVNYALMDYTGAKALPSGKTDYDAQVVGTRFELDF</sequence>
<feature type="compositionally biased region" description="Low complexity" evidence="1">
    <location>
        <begin position="74"/>
        <end position="88"/>
    </location>
</feature>
<protein>
    <recommendedName>
        <fullName evidence="5">Porin</fullName>
    </recommendedName>
</protein>
<proteinExistence type="predicted"/>
<feature type="signal peptide" evidence="2">
    <location>
        <begin position="1"/>
        <end position="25"/>
    </location>
</feature>
<reference evidence="3 4" key="1">
    <citation type="journal article" date="2013" name="Genome Announc.">
        <title>Genome Sequence of Novosphingobium lindaniclasticum LE124T, Isolated from a Hexachlorocyclohexane Dumpsite.</title>
        <authorList>
            <person name="Saxena A."/>
            <person name="Nayyar N."/>
            <person name="Sangwan N."/>
            <person name="Kumari R."/>
            <person name="Khurana J.P."/>
            <person name="Lal R."/>
        </authorList>
    </citation>
    <scope>NUCLEOTIDE SEQUENCE [LARGE SCALE GENOMIC DNA]</scope>
    <source>
        <strain evidence="3 4">LE124</strain>
    </source>
</reference>
<comment type="caution">
    <text evidence="3">The sequence shown here is derived from an EMBL/GenBank/DDBJ whole genome shotgun (WGS) entry which is preliminary data.</text>
</comment>
<accession>T0HWG2</accession>
<dbReference type="Proteomes" id="UP000015527">
    <property type="component" value="Unassembled WGS sequence"/>
</dbReference>
<keyword evidence="2" id="KW-0732">Signal</keyword>
<evidence type="ECO:0000313" key="4">
    <source>
        <dbReference type="Proteomes" id="UP000015527"/>
    </source>
</evidence>
<dbReference type="InterPro" id="IPR010870">
    <property type="entry name" value="Porin_O/P"/>
</dbReference>
<feature type="compositionally biased region" description="Basic and acidic residues" evidence="1">
    <location>
        <begin position="90"/>
        <end position="107"/>
    </location>
</feature>
<dbReference type="Gene3D" id="2.40.160.10">
    <property type="entry name" value="Porin"/>
    <property type="match status" value="1"/>
</dbReference>
<dbReference type="EMBL" id="ATHL01000056">
    <property type="protein sequence ID" value="EQB17412.1"/>
    <property type="molecule type" value="Genomic_DNA"/>
</dbReference>
<feature type="chain" id="PRO_5004564021" description="Porin" evidence="2">
    <location>
        <begin position="26"/>
        <end position="486"/>
    </location>
</feature>
<name>T0HWG2_9SPHN</name>
<evidence type="ECO:0000313" key="3">
    <source>
        <dbReference type="EMBL" id="EQB17412.1"/>
    </source>
</evidence>
<evidence type="ECO:0000256" key="2">
    <source>
        <dbReference type="SAM" id="SignalP"/>
    </source>
</evidence>
<dbReference type="PATRIC" id="fig|1096930.3.peg.1672"/>
<dbReference type="InterPro" id="IPR023614">
    <property type="entry name" value="Porin_dom_sf"/>
</dbReference>
<gene>
    <name evidence="3" type="ORF">L284_08450</name>
</gene>
<evidence type="ECO:0008006" key="5">
    <source>
        <dbReference type="Google" id="ProtNLM"/>
    </source>
</evidence>
<dbReference type="Pfam" id="PF07396">
    <property type="entry name" value="Porin_O_P"/>
    <property type="match status" value="1"/>
</dbReference>
<dbReference type="eggNOG" id="COG3746">
    <property type="taxonomic scope" value="Bacteria"/>
</dbReference>
<organism evidence="3 4">
    <name type="scientific">Novosphingobium lindaniclasticum LE124</name>
    <dbReference type="NCBI Taxonomy" id="1096930"/>
    <lineage>
        <taxon>Bacteria</taxon>
        <taxon>Pseudomonadati</taxon>
        <taxon>Pseudomonadota</taxon>
        <taxon>Alphaproteobacteria</taxon>
        <taxon>Sphingomonadales</taxon>
        <taxon>Sphingomonadaceae</taxon>
        <taxon>Novosphingobium</taxon>
    </lineage>
</organism>
<keyword evidence="4" id="KW-1185">Reference proteome</keyword>
<feature type="region of interest" description="Disordered" evidence="1">
    <location>
        <begin position="61"/>
        <end position="112"/>
    </location>
</feature>
<dbReference type="AlphaFoldDB" id="T0HWG2"/>
<evidence type="ECO:0000256" key="1">
    <source>
        <dbReference type="SAM" id="MobiDB-lite"/>
    </source>
</evidence>